<protein>
    <submittedName>
        <fullName evidence="2">Uncharacterized protein</fullName>
    </submittedName>
</protein>
<dbReference type="Proteomes" id="UP001152622">
    <property type="component" value="Chromosome 1"/>
</dbReference>
<accession>A0A9Q1GHB6</accession>
<evidence type="ECO:0000313" key="2">
    <source>
        <dbReference type="EMBL" id="KAJ8383215.1"/>
    </source>
</evidence>
<proteinExistence type="predicted"/>
<dbReference type="EMBL" id="JAINUF010000001">
    <property type="protein sequence ID" value="KAJ8383215.1"/>
    <property type="molecule type" value="Genomic_DNA"/>
</dbReference>
<evidence type="ECO:0000256" key="1">
    <source>
        <dbReference type="SAM" id="MobiDB-lite"/>
    </source>
</evidence>
<keyword evidence="3" id="KW-1185">Reference proteome</keyword>
<reference evidence="2" key="1">
    <citation type="journal article" date="2023" name="Science">
        <title>Genome structures resolve the early diversification of teleost fishes.</title>
        <authorList>
            <person name="Parey E."/>
            <person name="Louis A."/>
            <person name="Montfort J."/>
            <person name="Bouchez O."/>
            <person name="Roques C."/>
            <person name="Iampietro C."/>
            <person name="Lluch J."/>
            <person name="Castinel A."/>
            <person name="Donnadieu C."/>
            <person name="Desvignes T."/>
            <person name="Floi Bucao C."/>
            <person name="Jouanno E."/>
            <person name="Wen M."/>
            <person name="Mejri S."/>
            <person name="Dirks R."/>
            <person name="Jansen H."/>
            <person name="Henkel C."/>
            <person name="Chen W.J."/>
            <person name="Zahm M."/>
            <person name="Cabau C."/>
            <person name="Klopp C."/>
            <person name="Thompson A.W."/>
            <person name="Robinson-Rechavi M."/>
            <person name="Braasch I."/>
            <person name="Lecointre G."/>
            <person name="Bobe J."/>
            <person name="Postlethwait J.H."/>
            <person name="Berthelot C."/>
            <person name="Roest Crollius H."/>
            <person name="Guiguen Y."/>
        </authorList>
    </citation>
    <scope>NUCLEOTIDE SEQUENCE</scope>
    <source>
        <strain evidence="2">WJC10195</strain>
    </source>
</reference>
<gene>
    <name evidence="2" type="ORF">SKAU_G00039930</name>
</gene>
<feature type="region of interest" description="Disordered" evidence="1">
    <location>
        <begin position="73"/>
        <end position="118"/>
    </location>
</feature>
<organism evidence="2 3">
    <name type="scientific">Synaphobranchus kaupii</name>
    <name type="common">Kaup's arrowtooth eel</name>
    <dbReference type="NCBI Taxonomy" id="118154"/>
    <lineage>
        <taxon>Eukaryota</taxon>
        <taxon>Metazoa</taxon>
        <taxon>Chordata</taxon>
        <taxon>Craniata</taxon>
        <taxon>Vertebrata</taxon>
        <taxon>Euteleostomi</taxon>
        <taxon>Actinopterygii</taxon>
        <taxon>Neopterygii</taxon>
        <taxon>Teleostei</taxon>
        <taxon>Anguilliformes</taxon>
        <taxon>Synaphobranchidae</taxon>
        <taxon>Synaphobranchus</taxon>
    </lineage>
</organism>
<evidence type="ECO:0000313" key="3">
    <source>
        <dbReference type="Proteomes" id="UP001152622"/>
    </source>
</evidence>
<comment type="caution">
    <text evidence="2">The sequence shown here is derived from an EMBL/GenBank/DDBJ whole genome shotgun (WGS) entry which is preliminary data.</text>
</comment>
<sequence>MRMEKGTSGGSGVSLMSEEVHFLVNIRDVGNLGRWHEQEYHHARADSKAPEANECFNTFPPPRRAVRRCSVSSEAAEGGVQPCVQGAQRPDTGQETQRGGADHYRKRTRAEPRCVLLH</sequence>
<dbReference type="AlphaFoldDB" id="A0A9Q1GHB6"/>
<name>A0A9Q1GHB6_SYNKA</name>